<sequence>MKRCIIIGASSGLGRGLAELLLSDGWMLGIAARRTERLEEIQNKSPQQVIAQKLDVTKPEATQQLRQLIEKLGGMDLFIYSVGIGKRNPDLEEETEMATMTTNVMGFTRTIGEAYRYFAAQGSGHIVSISSVAGTKGLGTVPAYSASKALQKTYIEALEQLANKRGLRISFTDIRPGFVSTEILVGDDYPMLMTIPHATRCIWKAIRRKRHVAIIDWRWNIFTRLWALIPRCIWRRIKL</sequence>
<gene>
    <name evidence="3" type="ORF">HMPREF9140_01183</name>
</gene>
<dbReference type="HOGENOM" id="CLU_010194_2_1_10"/>
<dbReference type="PRINTS" id="PR00081">
    <property type="entry name" value="GDHRDH"/>
</dbReference>
<protein>
    <recommendedName>
        <fullName evidence="5">Oxidoreductase</fullName>
    </recommendedName>
</protein>
<evidence type="ECO:0000313" key="3">
    <source>
        <dbReference type="EMBL" id="EHO70328.1"/>
    </source>
</evidence>
<reference evidence="3 4" key="1">
    <citation type="submission" date="2011-12" db="EMBL/GenBank/DDBJ databases">
        <title>The Genome Sequence of Prevotella micans F0438.</title>
        <authorList>
            <consortium name="The Broad Institute Genome Sequencing Platform"/>
            <person name="Earl A."/>
            <person name="Ward D."/>
            <person name="Feldgarden M."/>
            <person name="Gevers D."/>
            <person name="Izard J."/>
            <person name="Baranova O.V."/>
            <person name="Blanton J.M."/>
            <person name="Wade W.G."/>
            <person name="Dewhirst F.E."/>
            <person name="Young S.K."/>
            <person name="Zeng Q."/>
            <person name="Gargeya S."/>
            <person name="Fitzgerald M."/>
            <person name="Haas B."/>
            <person name="Abouelleil A."/>
            <person name="Alvarado L."/>
            <person name="Arachchi H.M."/>
            <person name="Berlin A."/>
            <person name="Chapman S.B."/>
            <person name="Gearin G."/>
            <person name="Goldberg J."/>
            <person name="Griggs A."/>
            <person name="Gujja S."/>
            <person name="Hansen M."/>
            <person name="Heiman D."/>
            <person name="Howarth C."/>
            <person name="Larimer J."/>
            <person name="Lui A."/>
            <person name="MacDonald P.J.P."/>
            <person name="McCowen C."/>
            <person name="Montmayeur A."/>
            <person name="Murphy C."/>
            <person name="Neiman D."/>
            <person name="Pearson M."/>
            <person name="Priest M."/>
            <person name="Roberts A."/>
            <person name="Saif S."/>
            <person name="Shea T."/>
            <person name="Sisk P."/>
            <person name="Stolte C."/>
            <person name="Sykes S."/>
            <person name="Wortman J."/>
            <person name="Nusbaum C."/>
            <person name="Birren B."/>
        </authorList>
    </citation>
    <scope>NUCLEOTIDE SEQUENCE [LARGE SCALE GENOMIC DNA]</scope>
    <source>
        <strain evidence="3 4">F0438</strain>
    </source>
</reference>
<dbReference type="EMBL" id="AGWK01000034">
    <property type="protein sequence ID" value="EHO70328.1"/>
    <property type="molecule type" value="Genomic_DNA"/>
</dbReference>
<evidence type="ECO:0000256" key="2">
    <source>
        <dbReference type="ARBA" id="ARBA00023002"/>
    </source>
</evidence>
<evidence type="ECO:0008006" key="5">
    <source>
        <dbReference type="Google" id="ProtNLM"/>
    </source>
</evidence>
<comment type="caution">
    <text evidence="3">The sequence shown here is derived from an EMBL/GenBank/DDBJ whole genome shotgun (WGS) entry which is preliminary data.</text>
</comment>
<dbReference type="Pfam" id="PF00106">
    <property type="entry name" value="adh_short"/>
    <property type="match status" value="1"/>
</dbReference>
<dbReference type="PANTHER" id="PTHR44196:SF3">
    <property type="entry name" value="SHORT CHAIN DEHYDROGENASE FAMILY PROTEIN"/>
    <property type="match status" value="1"/>
</dbReference>
<dbReference type="eggNOG" id="COG0300">
    <property type="taxonomic scope" value="Bacteria"/>
</dbReference>
<dbReference type="RefSeq" id="WP_006952489.1">
    <property type="nucleotide sequence ID" value="NZ_JH594522.1"/>
</dbReference>
<dbReference type="Gene3D" id="3.40.50.720">
    <property type="entry name" value="NAD(P)-binding Rossmann-like Domain"/>
    <property type="match status" value="1"/>
</dbReference>
<dbReference type="AlphaFoldDB" id="H1Q2P5"/>
<dbReference type="GO" id="GO:0016020">
    <property type="term" value="C:membrane"/>
    <property type="evidence" value="ECO:0007669"/>
    <property type="project" value="TreeGrafter"/>
</dbReference>
<dbReference type="SUPFAM" id="SSF51735">
    <property type="entry name" value="NAD(P)-binding Rossmann-fold domains"/>
    <property type="match status" value="1"/>
</dbReference>
<keyword evidence="4" id="KW-1185">Reference proteome</keyword>
<dbReference type="InterPro" id="IPR036291">
    <property type="entry name" value="NAD(P)-bd_dom_sf"/>
</dbReference>
<dbReference type="PANTHER" id="PTHR44196">
    <property type="entry name" value="DEHYDROGENASE/REDUCTASE SDR FAMILY MEMBER 7B"/>
    <property type="match status" value="1"/>
</dbReference>
<keyword evidence="2" id="KW-0560">Oxidoreductase</keyword>
<dbReference type="Proteomes" id="UP000016023">
    <property type="component" value="Unassembled WGS sequence"/>
</dbReference>
<evidence type="ECO:0000256" key="1">
    <source>
        <dbReference type="ARBA" id="ARBA00006484"/>
    </source>
</evidence>
<dbReference type="InterPro" id="IPR002347">
    <property type="entry name" value="SDR_fam"/>
</dbReference>
<evidence type="ECO:0000313" key="4">
    <source>
        <dbReference type="Proteomes" id="UP000016023"/>
    </source>
</evidence>
<dbReference type="GO" id="GO:0016491">
    <property type="term" value="F:oxidoreductase activity"/>
    <property type="evidence" value="ECO:0007669"/>
    <property type="project" value="UniProtKB-KW"/>
</dbReference>
<comment type="similarity">
    <text evidence="1">Belongs to the short-chain dehydrogenases/reductases (SDR) family.</text>
</comment>
<proteinExistence type="inferred from homology"/>
<dbReference type="PATRIC" id="fig|883158.3.peg.1190"/>
<accession>H1Q2P5</accession>
<dbReference type="STRING" id="883158.HMPREF9140_01183"/>
<organism evidence="3 4">
    <name type="scientific">Prevotella micans F0438</name>
    <dbReference type="NCBI Taxonomy" id="883158"/>
    <lineage>
        <taxon>Bacteria</taxon>
        <taxon>Pseudomonadati</taxon>
        <taxon>Bacteroidota</taxon>
        <taxon>Bacteroidia</taxon>
        <taxon>Bacteroidales</taxon>
        <taxon>Prevotellaceae</taxon>
        <taxon>Prevotella</taxon>
    </lineage>
</organism>
<name>H1Q2P5_9BACT</name>